<name>A0A1B0D8G5_PHLPP</name>
<dbReference type="AlphaFoldDB" id="A0A1B0D8G5"/>
<dbReference type="Proteomes" id="UP000092462">
    <property type="component" value="Unassembled WGS sequence"/>
</dbReference>
<evidence type="ECO:0000313" key="1">
    <source>
        <dbReference type="EnsemblMetazoa" id="PPAI003838-PA"/>
    </source>
</evidence>
<dbReference type="EnsemblMetazoa" id="PPAI003838-RA">
    <property type="protein sequence ID" value="PPAI003838-PA"/>
    <property type="gene ID" value="PPAI003838"/>
</dbReference>
<organism evidence="1 2">
    <name type="scientific">Phlebotomus papatasi</name>
    <name type="common">Sandfly</name>
    <dbReference type="NCBI Taxonomy" id="29031"/>
    <lineage>
        <taxon>Eukaryota</taxon>
        <taxon>Metazoa</taxon>
        <taxon>Ecdysozoa</taxon>
        <taxon>Arthropoda</taxon>
        <taxon>Hexapoda</taxon>
        <taxon>Insecta</taxon>
        <taxon>Pterygota</taxon>
        <taxon>Neoptera</taxon>
        <taxon>Endopterygota</taxon>
        <taxon>Diptera</taxon>
        <taxon>Nematocera</taxon>
        <taxon>Psychodoidea</taxon>
        <taxon>Psychodidae</taxon>
        <taxon>Phlebotomus</taxon>
        <taxon>Phlebotomus</taxon>
    </lineage>
</organism>
<protein>
    <submittedName>
        <fullName evidence="1">Uncharacterized protein</fullName>
    </submittedName>
</protein>
<evidence type="ECO:0000313" key="2">
    <source>
        <dbReference type="Proteomes" id="UP000092462"/>
    </source>
</evidence>
<reference evidence="1" key="1">
    <citation type="submission" date="2022-08" db="UniProtKB">
        <authorList>
            <consortium name="EnsemblMetazoa"/>
        </authorList>
    </citation>
    <scope>IDENTIFICATION</scope>
    <source>
        <strain evidence="1">Israel</strain>
    </source>
</reference>
<dbReference type="EMBL" id="AJVK01027395">
    <property type="status" value="NOT_ANNOTATED_CDS"/>
    <property type="molecule type" value="Genomic_DNA"/>
</dbReference>
<accession>A0A1B0D8G5</accession>
<sequence length="68" mass="7773">MLKLLNGLNEFKVTNIKVITVTNLIDILNLTFLSSVCIDRYIYFSSLNEEARLNGHSYYPLSQDKTSS</sequence>
<keyword evidence="2" id="KW-1185">Reference proteome</keyword>
<proteinExistence type="predicted"/>
<dbReference type="VEuPathDB" id="VectorBase:PPAI003838"/>